<accession>A0A1F2WIP3</accession>
<evidence type="ECO:0000256" key="3">
    <source>
        <dbReference type="SAM" id="SignalP"/>
    </source>
</evidence>
<name>A0A1F2WIP3_9ACTN</name>
<evidence type="ECO:0008006" key="6">
    <source>
        <dbReference type="Google" id="ProtNLM"/>
    </source>
</evidence>
<protein>
    <recommendedName>
        <fullName evidence="6">Peptidase MA-like domain-containing protein</fullName>
    </recommendedName>
</protein>
<comment type="caution">
    <text evidence="4">The sequence shown here is derived from an EMBL/GenBank/DDBJ whole genome shotgun (WGS) entry which is preliminary data.</text>
</comment>
<proteinExistence type="predicted"/>
<keyword evidence="2" id="KW-0812">Transmembrane</keyword>
<feature type="transmembrane region" description="Helical" evidence="2">
    <location>
        <begin position="446"/>
        <end position="470"/>
    </location>
</feature>
<feature type="compositionally biased region" description="Gly residues" evidence="1">
    <location>
        <begin position="482"/>
        <end position="492"/>
    </location>
</feature>
<feature type="compositionally biased region" description="Low complexity" evidence="1">
    <location>
        <begin position="493"/>
        <end position="503"/>
    </location>
</feature>
<organism evidence="4 5">
    <name type="scientific">Candidatus Solincola sediminis</name>
    <dbReference type="NCBI Taxonomy" id="1797199"/>
    <lineage>
        <taxon>Bacteria</taxon>
        <taxon>Bacillati</taxon>
        <taxon>Actinomycetota</taxon>
        <taxon>Candidatus Geothermincolia</taxon>
        <taxon>Candidatus Geothermincolales</taxon>
        <taxon>Candidatus Geothermincolaceae</taxon>
        <taxon>Candidatus Solincola</taxon>
    </lineage>
</organism>
<evidence type="ECO:0000313" key="4">
    <source>
        <dbReference type="EMBL" id="OFW56717.1"/>
    </source>
</evidence>
<reference evidence="4 5" key="1">
    <citation type="journal article" date="2016" name="Nat. Commun.">
        <title>Thousands of microbial genomes shed light on interconnected biogeochemical processes in an aquifer system.</title>
        <authorList>
            <person name="Anantharaman K."/>
            <person name="Brown C.T."/>
            <person name="Hug L.A."/>
            <person name="Sharon I."/>
            <person name="Castelle C.J."/>
            <person name="Probst A.J."/>
            <person name="Thomas B.C."/>
            <person name="Singh A."/>
            <person name="Wilkins M.J."/>
            <person name="Karaoz U."/>
            <person name="Brodie E.L."/>
            <person name="Williams K.H."/>
            <person name="Hubbard S.S."/>
            <person name="Banfield J.F."/>
        </authorList>
    </citation>
    <scope>NUCLEOTIDE SEQUENCE [LARGE SCALE GENOMIC DNA]</scope>
</reference>
<feature type="chain" id="PRO_5038359556" description="Peptidase MA-like domain-containing protein" evidence="3">
    <location>
        <begin position="24"/>
        <end position="520"/>
    </location>
</feature>
<keyword evidence="2" id="KW-0472">Membrane</keyword>
<dbReference type="AlphaFoldDB" id="A0A1F2WIP3"/>
<feature type="region of interest" description="Disordered" evidence="1">
    <location>
        <begin position="477"/>
        <end position="520"/>
    </location>
</feature>
<sequence>MRKFFAVLMIAIFLISISLTAVFAQGNQSEVNEVLEQDEEIRDLQASQSIKVDYLSQDALRQKMIEDIDSNTPEEIMDTQNIYILLGFIPEDSDLRQLYINLLTGAVAGLYDPEDKSLFLISEEKNTMSVMDRFYLSHELIHYLQDQNFNLYRPPFADPEGSITETDDDAAMAASALVEGDAQIAQISWMIEELNASENLELQAELGNQSTDVLKSTPAYLVDSLMFQYEEGQTFVQYLKRKGGYDAVDKAYANPPVSTEQIYHPEKYTANEAPVSITMDDASAKLGEGWALAYDNVLGEFDVYELFKPYFSDAKAETAAAGWGGNNYHYYRSDSGEKLLVQDYAWDSDKDAQEFASAYINLLDVRFKGDISGETPVGAWQTWSAGGYQLGIKKDGLNTYLIQSTAEEPFTTMIESLGETGDQIDRQAIDGDDVSGAQGDEQNYKWLVIAGVIGLLALGIVLLIVMLILLRKPPAPPSQQGGPYGYGGGSPGQWGSTPWQGGYVPPPPPPGGMPPTSPPA</sequence>
<feature type="signal peptide" evidence="3">
    <location>
        <begin position="1"/>
        <end position="23"/>
    </location>
</feature>
<dbReference type="STRING" id="1797197.A2Y75_08025"/>
<keyword evidence="3" id="KW-0732">Signal</keyword>
<evidence type="ECO:0000256" key="2">
    <source>
        <dbReference type="SAM" id="Phobius"/>
    </source>
</evidence>
<dbReference type="EMBL" id="MELK01000041">
    <property type="protein sequence ID" value="OFW56717.1"/>
    <property type="molecule type" value="Genomic_DNA"/>
</dbReference>
<feature type="compositionally biased region" description="Pro residues" evidence="1">
    <location>
        <begin position="504"/>
        <end position="520"/>
    </location>
</feature>
<gene>
    <name evidence="4" type="ORF">A2Y75_08025</name>
</gene>
<keyword evidence="2" id="KW-1133">Transmembrane helix</keyword>
<evidence type="ECO:0000313" key="5">
    <source>
        <dbReference type="Proteomes" id="UP000177876"/>
    </source>
</evidence>
<dbReference type="Proteomes" id="UP000177876">
    <property type="component" value="Unassembled WGS sequence"/>
</dbReference>
<evidence type="ECO:0000256" key="1">
    <source>
        <dbReference type="SAM" id="MobiDB-lite"/>
    </source>
</evidence>